<dbReference type="EMBL" id="JADFTS010000006">
    <property type="protein sequence ID" value="KAF9602135.1"/>
    <property type="molecule type" value="Genomic_DNA"/>
</dbReference>
<comment type="similarity">
    <text evidence="3">Belongs to the patellin family.</text>
</comment>
<evidence type="ECO:0000259" key="11">
    <source>
        <dbReference type="PROSITE" id="PS50866"/>
    </source>
</evidence>
<dbReference type="GO" id="GO:0051301">
    <property type="term" value="P:cell division"/>
    <property type="evidence" value="ECO:0007669"/>
    <property type="project" value="UniProtKB-KW"/>
</dbReference>
<dbReference type="GO" id="GO:0008289">
    <property type="term" value="F:lipid binding"/>
    <property type="evidence" value="ECO:0007669"/>
    <property type="project" value="UniProtKB-KW"/>
</dbReference>
<dbReference type="InterPro" id="IPR011074">
    <property type="entry name" value="CRAL/TRIO_N_dom"/>
</dbReference>
<keyword evidence="9" id="KW-0131">Cell cycle</keyword>
<dbReference type="InterPro" id="IPR009038">
    <property type="entry name" value="GOLD_dom"/>
</dbReference>
<dbReference type="AlphaFoldDB" id="A0A835HJX9"/>
<dbReference type="InterPro" id="IPR036273">
    <property type="entry name" value="CRAL/TRIO_N_dom_sf"/>
</dbReference>
<organism evidence="12 13">
    <name type="scientific">Coptis chinensis</name>
    <dbReference type="NCBI Taxonomy" id="261450"/>
    <lineage>
        <taxon>Eukaryota</taxon>
        <taxon>Viridiplantae</taxon>
        <taxon>Streptophyta</taxon>
        <taxon>Embryophyta</taxon>
        <taxon>Tracheophyta</taxon>
        <taxon>Spermatophyta</taxon>
        <taxon>Magnoliopsida</taxon>
        <taxon>Ranunculales</taxon>
        <taxon>Ranunculaceae</taxon>
        <taxon>Coptidoideae</taxon>
        <taxon>Coptis</taxon>
    </lineage>
</organism>
<accession>A0A835HJX9</accession>
<dbReference type="SUPFAM" id="SSF52087">
    <property type="entry name" value="CRAL/TRIO domain"/>
    <property type="match status" value="1"/>
</dbReference>
<dbReference type="SMART" id="SM00516">
    <property type="entry name" value="SEC14"/>
    <property type="match status" value="1"/>
</dbReference>
<dbReference type="SMART" id="SM01100">
    <property type="entry name" value="CRAL_TRIO_N"/>
    <property type="match status" value="1"/>
</dbReference>
<evidence type="ECO:0000256" key="5">
    <source>
        <dbReference type="ARBA" id="ARBA00022490"/>
    </source>
</evidence>
<dbReference type="SUPFAM" id="SSF46938">
    <property type="entry name" value="CRAL/TRIO N-terminal domain"/>
    <property type="match status" value="1"/>
</dbReference>
<evidence type="ECO:0000256" key="2">
    <source>
        <dbReference type="ARBA" id="ARBA00004496"/>
    </source>
</evidence>
<keyword evidence="4" id="KW-0813">Transport</keyword>
<proteinExistence type="inferred from homology"/>
<dbReference type="PANTHER" id="PTHR45932:SF17">
    <property type="entry name" value="CELLULAR RETINALDEHYDE-BINDING_TRIPLE FUNCTION DOMAIN-CONTAINING PROTEIN"/>
    <property type="match status" value="1"/>
</dbReference>
<dbReference type="InterPro" id="IPR056794">
    <property type="entry name" value="PATL1-6_C_GOLD"/>
</dbReference>
<dbReference type="OrthoDB" id="75724at2759"/>
<evidence type="ECO:0000256" key="6">
    <source>
        <dbReference type="ARBA" id="ARBA00022618"/>
    </source>
</evidence>
<feature type="region of interest" description="Disordered" evidence="10">
    <location>
        <begin position="84"/>
        <end position="104"/>
    </location>
</feature>
<dbReference type="Gene3D" id="3.40.525.10">
    <property type="entry name" value="CRAL-TRIO lipid binding domain"/>
    <property type="match status" value="1"/>
</dbReference>
<protein>
    <recommendedName>
        <fullName evidence="11">GOLD domain-containing protein</fullName>
    </recommendedName>
</protein>
<dbReference type="Pfam" id="PF03765">
    <property type="entry name" value="CRAL_TRIO_N"/>
    <property type="match status" value="1"/>
</dbReference>
<evidence type="ECO:0000256" key="8">
    <source>
        <dbReference type="ARBA" id="ARBA00023136"/>
    </source>
</evidence>
<comment type="caution">
    <text evidence="12">The sequence shown here is derived from an EMBL/GenBank/DDBJ whole genome shotgun (WGS) entry which is preliminary data.</text>
</comment>
<dbReference type="GO" id="GO:0005737">
    <property type="term" value="C:cytoplasm"/>
    <property type="evidence" value="ECO:0007669"/>
    <property type="project" value="UniProtKB-SubCell"/>
</dbReference>
<dbReference type="InterPro" id="IPR044834">
    <property type="entry name" value="PATL"/>
</dbReference>
<keyword evidence="6" id="KW-0132">Cell division</keyword>
<keyword evidence="13" id="KW-1185">Reference proteome</keyword>
<dbReference type="CDD" id="cd00170">
    <property type="entry name" value="SEC14"/>
    <property type="match status" value="1"/>
</dbReference>
<gene>
    <name evidence="12" type="ORF">IFM89_025180</name>
</gene>
<dbReference type="Proteomes" id="UP000631114">
    <property type="component" value="Unassembled WGS sequence"/>
</dbReference>
<keyword evidence="7" id="KW-0446">Lipid-binding</keyword>
<evidence type="ECO:0000256" key="10">
    <source>
        <dbReference type="SAM" id="MobiDB-lite"/>
    </source>
</evidence>
<evidence type="ECO:0000256" key="9">
    <source>
        <dbReference type="ARBA" id="ARBA00023306"/>
    </source>
</evidence>
<evidence type="ECO:0000256" key="3">
    <source>
        <dbReference type="ARBA" id="ARBA00007155"/>
    </source>
</evidence>
<dbReference type="InterPro" id="IPR036598">
    <property type="entry name" value="GOLD_dom_sf"/>
</dbReference>
<evidence type="ECO:0000256" key="7">
    <source>
        <dbReference type="ARBA" id="ARBA00023121"/>
    </source>
</evidence>
<dbReference type="GO" id="GO:0016020">
    <property type="term" value="C:membrane"/>
    <property type="evidence" value="ECO:0007669"/>
    <property type="project" value="UniProtKB-SubCell"/>
</dbReference>
<evidence type="ECO:0000313" key="12">
    <source>
        <dbReference type="EMBL" id="KAF9602135.1"/>
    </source>
</evidence>
<dbReference type="InterPro" id="IPR036865">
    <property type="entry name" value="CRAL-TRIO_dom_sf"/>
</dbReference>
<reference evidence="12 13" key="1">
    <citation type="submission" date="2020-10" db="EMBL/GenBank/DDBJ databases">
        <title>The Coptis chinensis genome and diversification of protoberbering-type alkaloids.</title>
        <authorList>
            <person name="Wang B."/>
            <person name="Shu S."/>
            <person name="Song C."/>
            <person name="Liu Y."/>
        </authorList>
    </citation>
    <scope>NUCLEOTIDE SEQUENCE [LARGE SCALE GENOMIC DNA]</scope>
    <source>
        <strain evidence="12">HL-2020</strain>
        <tissue evidence="12">Leaf</tissue>
    </source>
</reference>
<feature type="domain" description="GOLD" evidence="11">
    <location>
        <begin position="232"/>
        <end position="354"/>
    </location>
</feature>
<dbReference type="SUPFAM" id="SSF101576">
    <property type="entry name" value="Supernatant protein factor (SPF), C-terminal domain"/>
    <property type="match status" value="1"/>
</dbReference>
<name>A0A835HJX9_9MAGN</name>
<keyword evidence="8" id="KW-0472">Membrane</keyword>
<evidence type="ECO:0000256" key="1">
    <source>
        <dbReference type="ARBA" id="ARBA00004370"/>
    </source>
</evidence>
<evidence type="ECO:0000313" key="13">
    <source>
        <dbReference type="Proteomes" id="UP000631114"/>
    </source>
</evidence>
<keyword evidence="5" id="KW-0963">Cytoplasm</keyword>
<dbReference type="Pfam" id="PF25099">
    <property type="entry name" value="GOLD_PATL1_C"/>
    <property type="match status" value="1"/>
</dbReference>
<dbReference type="InterPro" id="IPR001251">
    <property type="entry name" value="CRAL-TRIO_dom"/>
</dbReference>
<evidence type="ECO:0000256" key="4">
    <source>
        <dbReference type="ARBA" id="ARBA00022448"/>
    </source>
</evidence>
<dbReference type="PANTHER" id="PTHR45932">
    <property type="entry name" value="PATELLIN-1"/>
    <property type="match status" value="1"/>
</dbReference>
<sequence>MAEETVAVAAPAPPAEVVEVVKKETKEVETPVAEEAVGAVEEEGAAIPQSVSFKEEKDGTKTVVAIEETVVAVAKEEEEAKTETVVETKEEETTTPIVEEEEQVPPEEVFTWGIPLIGDEKSDTILLKFLRARDFKVKDAFTMVKNTVLWRKEFGIEGLLDEDLGTDLEKVVFMNGFDKEGHPVCYNVYGEFQNKELYQKTFSDEEKSKKFLRWRIQFLEKSIQKLDFSPGGICTIVQVNDLKNSPGPLKTELRHATNQALSILQDNYPEFVAKQTCLLVWELRVLGWDVSYGAEFVPSAEDGYTVIVQKTRKIAATDEPVITNSFKIGEPGKVVLTIDNTTSKKKKLLYRFKTSSD</sequence>
<comment type="subcellular location">
    <subcellularLocation>
        <location evidence="2">Cytoplasm</location>
    </subcellularLocation>
    <subcellularLocation>
        <location evidence="1">Membrane</location>
    </subcellularLocation>
</comment>
<dbReference type="PROSITE" id="PS50866">
    <property type="entry name" value="GOLD"/>
    <property type="match status" value="1"/>
</dbReference>